<accession>A0ABT8THX4</accession>
<name>A0ABT8THX4_9GAMM</name>
<comment type="caution">
    <text evidence="1">The sequence shown here is derived from an EMBL/GenBank/DDBJ whole genome shotgun (WGS) entry which is preliminary data.</text>
</comment>
<dbReference type="Pfam" id="PF04077">
    <property type="entry name" value="DsrH"/>
    <property type="match status" value="1"/>
</dbReference>
<dbReference type="RefSeq" id="WP_302712447.1">
    <property type="nucleotide sequence ID" value="NZ_JAULRT010000052.1"/>
</dbReference>
<gene>
    <name evidence="1" type="primary">tusB</name>
    <name evidence="1" type="ORF">QWI16_08860</name>
</gene>
<dbReference type="SUPFAM" id="SSF75169">
    <property type="entry name" value="DsrEFH-like"/>
    <property type="match status" value="1"/>
</dbReference>
<dbReference type="InterPro" id="IPR027396">
    <property type="entry name" value="DsrEFH-like"/>
</dbReference>
<protein>
    <submittedName>
        <fullName evidence="1">Sulfurtransferase complex subunit TusB</fullName>
    </submittedName>
</protein>
<dbReference type="PANTHER" id="PTHR37526:SF1">
    <property type="entry name" value="PROTEIN TUSB"/>
    <property type="match status" value="1"/>
</dbReference>
<evidence type="ECO:0000313" key="2">
    <source>
        <dbReference type="Proteomes" id="UP001168380"/>
    </source>
</evidence>
<dbReference type="PANTHER" id="PTHR37526">
    <property type="entry name" value="PROTEIN TUSB"/>
    <property type="match status" value="1"/>
</dbReference>
<reference evidence="1" key="1">
    <citation type="submission" date="2023-07" db="EMBL/GenBank/DDBJ databases">
        <title>Gilvimarinus algae sp. nov., isolated from the surface of Kelp.</title>
        <authorList>
            <person name="Sun Y.Y."/>
            <person name="Gong Y."/>
            <person name="Du Z.J."/>
        </authorList>
    </citation>
    <scope>NUCLEOTIDE SEQUENCE</scope>
    <source>
        <strain evidence="1">SDUM040014</strain>
    </source>
</reference>
<dbReference type="NCBIfam" id="TIGR03011">
    <property type="entry name" value="sulf_tusB_dsrH"/>
    <property type="match status" value="1"/>
</dbReference>
<dbReference type="Proteomes" id="UP001168380">
    <property type="component" value="Unassembled WGS sequence"/>
</dbReference>
<organism evidence="1 2">
    <name type="scientific">Gilvimarinus algae</name>
    <dbReference type="NCBI Taxonomy" id="3058037"/>
    <lineage>
        <taxon>Bacteria</taxon>
        <taxon>Pseudomonadati</taxon>
        <taxon>Pseudomonadota</taxon>
        <taxon>Gammaproteobacteria</taxon>
        <taxon>Cellvibrionales</taxon>
        <taxon>Cellvibrionaceae</taxon>
        <taxon>Gilvimarinus</taxon>
    </lineage>
</organism>
<dbReference type="InterPro" id="IPR007215">
    <property type="entry name" value="Sulphur_relay_TusB/DsrH"/>
</dbReference>
<proteinExistence type="predicted"/>
<sequence>MSTLHTVNKSPFSNNSLESCLQLCSEQDCILLIEDGAYGAVAHSPCAGSLQQASARGIGIYVLQSDAQARGLQDLLDNIEPTDYQGFVQLSCQHQCIQSWY</sequence>
<dbReference type="EMBL" id="JAULRT010000052">
    <property type="protein sequence ID" value="MDO3382286.1"/>
    <property type="molecule type" value="Genomic_DNA"/>
</dbReference>
<keyword evidence="2" id="KW-1185">Reference proteome</keyword>
<dbReference type="Gene3D" id="3.40.1260.10">
    <property type="entry name" value="DsrEFH-like"/>
    <property type="match status" value="1"/>
</dbReference>
<evidence type="ECO:0000313" key="1">
    <source>
        <dbReference type="EMBL" id="MDO3382286.1"/>
    </source>
</evidence>